<feature type="compositionally biased region" description="Basic and acidic residues" evidence="1">
    <location>
        <begin position="135"/>
        <end position="144"/>
    </location>
</feature>
<feature type="region of interest" description="Disordered" evidence="1">
    <location>
        <begin position="1"/>
        <end position="304"/>
    </location>
</feature>
<proteinExistence type="predicted"/>
<feature type="compositionally biased region" description="Basic and acidic residues" evidence="1">
    <location>
        <begin position="15"/>
        <end position="25"/>
    </location>
</feature>
<feature type="compositionally biased region" description="Polar residues" evidence="1">
    <location>
        <begin position="124"/>
        <end position="133"/>
    </location>
</feature>
<feature type="compositionally biased region" description="Basic residues" evidence="1">
    <location>
        <begin position="201"/>
        <end position="212"/>
    </location>
</feature>
<accession>A0A7S3QYT1</accession>
<evidence type="ECO:0000256" key="1">
    <source>
        <dbReference type="SAM" id="MobiDB-lite"/>
    </source>
</evidence>
<name>A0A7S3QYT1_DUNTE</name>
<evidence type="ECO:0000313" key="2">
    <source>
        <dbReference type="EMBL" id="CAE0497219.1"/>
    </source>
</evidence>
<protein>
    <submittedName>
        <fullName evidence="2">Uncharacterized protein</fullName>
    </submittedName>
</protein>
<dbReference type="EMBL" id="HBIP01020679">
    <property type="protein sequence ID" value="CAE0497219.1"/>
    <property type="molecule type" value="Transcribed_RNA"/>
</dbReference>
<organism evidence="2">
    <name type="scientific">Dunaliella tertiolecta</name>
    <name type="common">Green alga</name>
    <dbReference type="NCBI Taxonomy" id="3047"/>
    <lineage>
        <taxon>Eukaryota</taxon>
        <taxon>Viridiplantae</taxon>
        <taxon>Chlorophyta</taxon>
        <taxon>core chlorophytes</taxon>
        <taxon>Chlorophyceae</taxon>
        <taxon>CS clade</taxon>
        <taxon>Chlamydomonadales</taxon>
        <taxon>Dunaliellaceae</taxon>
        <taxon>Dunaliella</taxon>
    </lineage>
</organism>
<feature type="compositionally biased region" description="Low complexity" evidence="1">
    <location>
        <begin position="220"/>
        <end position="248"/>
    </location>
</feature>
<dbReference type="AlphaFoldDB" id="A0A7S3QYT1"/>
<gene>
    <name evidence="2" type="ORF">DTER00134_LOCUS12292</name>
</gene>
<reference evidence="2" key="1">
    <citation type="submission" date="2021-01" db="EMBL/GenBank/DDBJ databases">
        <authorList>
            <person name="Corre E."/>
            <person name="Pelletier E."/>
            <person name="Niang G."/>
            <person name="Scheremetjew M."/>
            <person name="Finn R."/>
            <person name="Kale V."/>
            <person name="Holt S."/>
            <person name="Cochrane G."/>
            <person name="Meng A."/>
            <person name="Brown T."/>
            <person name="Cohen L."/>
        </authorList>
    </citation>
    <scope>NUCLEOTIDE SEQUENCE</scope>
    <source>
        <strain evidence="2">CCMP1320</strain>
    </source>
</reference>
<feature type="region of interest" description="Disordered" evidence="1">
    <location>
        <begin position="366"/>
        <end position="390"/>
    </location>
</feature>
<feature type="compositionally biased region" description="Polar residues" evidence="1">
    <location>
        <begin position="69"/>
        <end position="100"/>
    </location>
</feature>
<sequence length="465" mass="49074">MLLASGPVSKLKGHARPEEAERAEEAAVDALLGVEKSWGPTQWPSEELPQTPPALPPTSKANEQHKQHNTPAKTSHQPQHQLTNTAPTHVSGTAHTPGSWQQQQQQQEQLGINPAPHRAVVQGSKAQGPQGSPSEVKEGKDAREVSSAGVSTDESKVPRPKASARKPAAPFCAPLVYSAAPSGAPPGPILEVVPAPTSPKCPKHPSSTKHQHQQHEGQVSPQHSPCRHPQQQHPHPSSTTSHTWLTPPELSGRRPPPIQNASSAELEPSVVSLSSPKTPAAFLAGSKKPTSLSQSLPTPPAASPTLQLSQAAALRASLPSRKTATVNMRDPVNMLLDHYHIASALDDHNSALVAWHAQRLEKYKATKGGNGAGGSPGHSPAGAGRKSSHCSNGWDAFQNEPIGTYISNPGKSRDLARHPQACCCQESMLQGAAAHRHNPCPHGRATGGADLFLLTLTCELELLGC</sequence>